<comment type="caution">
    <text evidence="2">The sequence shown here is derived from an EMBL/GenBank/DDBJ whole genome shotgun (WGS) entry which is preliminary data.</text>
</comment>
<dbReference type="EMBL" id="JANPWB010000011">
    <property type="protein sequence ID" value="KAJ1128539.1"/>
    <property type="molecule type" value="Genomic_DNA"/>
</dbReference>
<evidence type="ECO:0000256" key="1">
    <source>
        <dbReference type="SAM" id="MobiDB-lite"/>
    </source>
</evidence>
<dbReference type="AlphaFoldDB" id="A0AAV7PNS5"/>
<accession>A0AAV7PNS5</accession>
<proteinExistence type="predicted"/>
<dbReference type="Proteomes" id="UP001066276">
    <property type="component" value="Chromosome 7"/>
</dbReference>
<organism evidence="2 3">
    <name type="scientific">Pleurodeles waltl</name>
    <name type="common">Iberian ribbed newt</name>
    <dbReference type="NCBI Taxonomy" id="8319"/>
    <lineage>
        <taxon>Eukaryota</taxon>
        <taxon>Metazoa</taxon>
        <taxon>Chordata</taxon>
        <taxon>Craniata</taxon>
        <taxon>Vertebrata</taxon>
        <taxon>Euteleostomi</taxon>
        <taxon>Amphibia</taxon>
        <taxon>Batrachia</taxon>
        <taxon>Caudata</taxon>
        <taxon>Salamandroidea</taxon>
        <taxon>Salamandridae</taxon>
        <taxon>Pleurodelinae</taxon>
        <taxon>Pleurodeles</taxon>
    </lineage>
</organism>
<feature type="region of interest" description="Disordered" evidence="1">
    <location>
        <begin position="26"/>
        <end position="69"/>
    </location>
</feature>
<feature type="compositionally biased region" description="Basic and acidic residues" evidence="1">
    <location>
        <begin position="26"/>
        <end position="35"/>
    </location>
</feature>
<keyword evidence="3" id="KW-1185">Reference proteome</keyword>
<evidence type="ECO:0000313" key="3">
    <source>
        <dbReference type="Proteomes" id="UP001066276"/>
    </source>
</evidence>
<feature type="compositionally biased region" description="Acidic residues" evidence="1">
    <location>
        <begin position="36"/>
        <end position="48"/>
    </location>
</feature>
<sequence>MYVDFQVHARTATEVCLGIPEGQTKEKIHSPREAGVEEWEAEEEEPCSEDLRKEKKIPGQWVRQQRPGK</sequence>
<gene>
    <name evidence="2" type="ORF">NDU88_006917</name>
</gene>
<reference evidence="2" key="1">
    <citation type="journal article" date="2022" name="bioRxiv">
        <title>Sequencing and chromosome-scale assembly of the giantPleurodeles waltlgenome.</title>
        <authorList>
            <person name="Brown T."/>
            <person name="Elewa A."/>
            <person name="Iarovenko S."/>
            <person name="Subramanian E."/>
            <person name="Araus A.J."/>
            <person name="Petzold A."/>
            <person name="Susuki M."/>
            <person name="Suzuki K.-i.T."/>
            <person name="Hayashi T."/>
            <person name="Toyoda A."/>
            <person name="Oliveira C."/>
            <person name="Osipova E."/>
            <person name="Leigh N.D."/>
            <person name="Simon A."/>
            <person name="Yun M.H."/>
        </authorList>
    </citation>
    <scope>NUCLEOTIDE SEQUENCE</scope>
    <source>
        <strain evidence="2">20211129_DDA</strain>
        <tissue evidence="2">Liver</tissue>
    </source>
</reference>
<evidence type="ECO:0000313" key="2">
    <source>
        <dbReference type="EMBL" id="KAJ1128539.1"/>
    </source>
</evidence>
<name>A0AAV7PNS5_PLEWA</name>
<protein>
    <submittedName>
        <fullName evidence="2">Uncharacterized protein</fullName>
    </submittedName>
</protein>